<organism evidence="2">
    <name type="scientific">Schizophyllum commune (strain H4-8 / FGSC 9210)</name>
    <name type="common">Split gill fungus</name>
    <dbReference type="NCBI Taxonomy" id="578458"/>
    <lineage>
        <taxon>Eukaryota</taxon>
        <taxon>Fungi</taxon>
        <taxon>Dikarya</taxon>
        <taxon>Basidiomycota</taxon>
        <taxon>Agaricomycotina</taxon>
        <taxon>Agaricomycetes</taxon>
        <taxon>Agaricomycetidae</taxon>
        <taxon>Agaricales</taxon>
        <taxon>Schizophyllaceae</taxon>
        <taxon>Schizophyllum</taxon>
    </lineage>
</organism>
<dbReference type="RefSeq" id="XP_003032676.1">
    <property type="nucleotide sequence ID" value="XM_003032630.1"/>
</dbReference>
<reference evidence="1 2" key="1">
    <citation type="journal article" date="2010" name="Nat. Biotechnol.">
        <title>Genome sequence of the model mushroom Schizophyllum commune.</title>
        <authorList>
            <person name="Ohm R.A."/>
            <person name="de Jong J.F."/>
            <person name="Lugones L.G."/>
            <person name="Aerts A."/>
            <person name="Kothe E."/>
            <person name="Stajich J.E."/>
            <person name="de Vries R.P."/>
            <person name="Record E."/>
            <person name="Levasseur A."/>
            <person name="Baker S.E."/>
            <person name="Bartholomew K.A."/>
            <person name="Coutinho P.M."/>
            <person name="Erdmann S."/>
            <person name="Fowler T.J."/>
            <person name="Gathman A.C."/>
            <person name="Lombard V."/>
            <person name="Henrissat B."/>
            <person name="Knabe N."/>
            <person name="Kuees U."/>
            <person name="Lilly W.W."/>
            <person name="Lindquist E."/>
            <person name="Lucas S."/>
            <person name="Magnuson J.K."/>
            <person name="Piumi F."/>
            <person name="Raudaskoski M."/>
            <person name="Salamov A."/>
            <person name="Schmutz J."/>
            <person name="Schwarze F.W.M.R."/>
            <person name="vanKuyk P.A."/>
            <person name="Horton J.S."/>
            <person name="Grigoriev I.V."/>
            <person name="Woesten H.A.B."/>
        </authorList>
    </citation>
    <scope>NUCLEOTIDE SEQUENCE [LARGE SCALE GENOMIC DNA]</scope>
    <source>
        <strain evidence="2">H4-8 / FGSC 9210</strain>
    </source>
</reference>
<dbReference type="AlphaFoldDB" id="D8Q0M7"/>
<dbReference type="HOGENOM" id="CLU_2777375_0_0_1"/>
<dbReference type="InParanoid" id="D8Q0M7"/>
<dbReference type="EMBL" id="GL377305">
    <property type="protein sequence ID" value="EFI97773.1"/>
    <property type="molecule type" value="Genomic_DNA"/>
</dbReference>
<gene>
    <name evidence="1" type="ORF">SCHCODRAFT_107966</name>
</gene>
<sequence>MTYQPSPTASSKQLKDISAELGKLRAAEVDQPKLPRVPSSRDSMYYYARDFHSQTSKMDRSSDGLEIID</sequence>
<feature type="non-terminal residue" evidence="1">
    <location>
        <position position="69"/>
    </location>
</feature>
<dbReference type="GeneID" id="9595548"/>
<proteinExistence type="predicted"/>
<dbReference type="VEuPathDB" id="FungiDB:SCHCODRAFT_02495414"/>
<accession>D8Q0M7</accession>
<evidence type="ECO:0000313" key="2">
    <source>
        <dbReference type="Proteomes" id="UP000007431"/>
    </source>
</evidence>
<keyword evidence="2" id="KW-1185">Reference proteome</keyword>
<name>D8Q0M7_SCHCM</name>
<evidence type="ECO:0000313" key="1">
    <source>
        <dbReference type="EMBL" id="EFI97773.1"/>
    </source>
</evidence>
<dbReference type="KEGG" id="scm:SCHCO_02495414"/>
<protein>
    <submittedName>
        <fullName evidence="1">Uncharacterized protein</fullName>
    </submittedName>
</protein>
<dbReference type="Proteomes" id="UP000007431">
    <property type="component" value="Unassembled WGS sequence"/>
</dbReference>